<protein>
    <submittedName>
        <fullName evidence="1">Uncharacterized protein</fullName>
    </submittedName>
</protein>
<sequence length="47" mass="5469">MPQSPHGSVPRWMLTTDHTRFTHENQADLKLTERARRCTRDAVPPAR</sequence>
<dbReference type="PATRIC" id="fig|487521.10.peg.1585"/>
<evidence type="ECO:0000313" key="2">
    <source>
        <dbReference type="Proteomes" id="UP000008004"/>
    </source>
</evidence>
<gene>
    <name evidence="1" type="ordered locus">OCU_15760</name>
</gene>
<name>H8IL36_MYCIA</name>
<dbReference type="HOGENOM" id="CLU_3170457_0_0_11"/>
<accession>H8IL36</accession>
<proteinExistence type="predicted"/>
<dbReference type="Proteomes" id="UP000008004">
    <property type="component" value="Chromosome"/>
</dbReference>
<dbReference type="AlphaFoldDB" id="H8IL36"/>
<organism evidence="1 2">
    <name type="scientific">Mycobacterium intracellulare (strain ATCC 13950 / DSM 43223 / JCM 6384 / NCTC 13025 / 3600)</name>
    <dbReference type="NCBI Taxonomy" id="487521"/>
    <lineage>
        <taxon>Bacteria</taxon>
        <taxon>Bacillati</taxon>
        <taxon>Actinomycetota</taxon>
        <taxon>Actinomycetes</taxon>
        <taxon>Mycobacteriales</taxon>
        <taxon>Mycobacteriaceae</taxon>
        <taxon>Mycobacterium</taxon>
        <taxon>Mycobacterium avium complex (MAC)</taxon>
    </lineage>
</organism>
<reference evidence="1 2" key="1">
    <citation type="journal article" date="2012" name="J. Bacteriol.">
        <title>Complete genome sequence of Mycobacterium intracellulare strain ATCC 13950T.</title>
        <authorList>
            <person name="Kim B.J."/>
            <person name="Choi B.S."/>
            <person name="Lim J.S."/>
            <person name="Choi I.Y."/>
            <person name="Lee J.H."/>
            <person name="Chun J."/>
            <person name="Kook Y.H."/>
            <person name="Kim B.J."/>
        </authorList>
    </citation>
    <scope>NUCLEOTIDE SEQUENCE [LARGE SCALE GENOMIC DNA]</scope>
    <source>
        <strain evidence="2">ATCC 13950 / DSM 43223 / JCM 6384 / NCTC 13025 / 3600</strain>
    </source>
</reference>
<dbReference type="KEGG" id="mia:OCU_15760"/>
<evidence type="ECO:0000313" key="1">
    <source>
        <dbReference type="EMBL" id="AFC42795.1"/>
    </source>
</evidence>
<dbReference type="EMBL" id="CP003322">
    <property type="protein sequence ID" value="AFC42795.1"/>
    <property type="molecule type" value="Genomic_DNA"/>
</dbReference>